<keyword evidence="1" id="KW-0812">Transmembrane</keyword>
<dbReference type="AlphaFoldDB" id="A0A543KFZ8"/>
<dbReference type="Proteomes" id="UP000320582">
    <property type="component" value="Unassembled WGS sequence"/>
</dbReference>
<dbReference type="RefSeq" id="WP_142082377.1">
    <property type="nucleotide sequence ID" value="NZ_JBOFFA010000049.1"/>
</dbReference>
<dbReference type="Pfam" id="PF11127">
    <property type="entry name" value="YgaP-like_TM"/>
    <property type="match status" value="1"/>
</dbReference>
<feature type="transmembrane region" description="Helical" evidence="1">
    <location>
        <begin position="31"/>
        <end position="55"/>
    </location>
</feature>
<protein>
    <submittedName>
        <fullName evidence="3">DUF2892 family protein</fullName>
    </submittedName>
</protein>
<keyword evidence="1" id="KW-0472">Membrane</keyword>
<keyword evidence="4" id="KW-1185">Reference proteome</keyword>
<comment type="caution">
    <text evidence="3">The sequence shown here is derived from an EMBL/GenBank/DDBJ whole genome shotgun (WGS) entry which is preliminary data.</text>
</comment>
<dbReference type="EMBL" id="VFPT01000001">
    <property type="protein sequence ID" value="TQM94003.1"/>
    <property type="molecule type" value="Genomic_DNA"/>
</dbReference>
<evidence type="ECO:0000259" key="2">
    <source>
        <dbReference type="Pfam" id="PF11127"/>
    </source>
</evidence>
<sequence length="68" mass="7349">MTVDRAVLAFAGVMVLISVLLTAFVSPMFIWFTVLIALNMFQSAFTGFCPAAMVFRKLGLKGSTTARA</sequence>
<name>A0A543KFZ8_9RHOB</name>
<feature type="transmembrane region" description="Helical" evidence="1">
    <location>
        <begin position="7"/>
        <end position="25"/>
    </location>
</feature>
<evidence type="ECO:0000256" key="1">
    <source>
        <dbReference type="SAM" id="Phobius"/>
    </source>
</evidence>
<proteinExistence type="predicted"/>
<evidence type="ECO:0000313" key="4">
    <source>
        <dbReference type="Proteomes" id="UP000320582"/>
    </source>
</evidence>
<dbReference type="InterPro" id="IPR021309">
    <property type="entry name" value="YgaP-like_TM"/>
</dbReference>
<evidence type="ECO:0000313" key="3">
    <source>
        <dbReference type="EMBL" id="TQM94003.1"/>
    </source>
</evidence>
<organism evidence="3 4">
    <name type="scientific">Roseinatronobacter monicus</name>
    <dbReference type="NCBI Taxonomy" id="393481"/>
    <lineage>
        <taxon>Bacteria</taxon>
        <taxon>Pseudomonadati</taxon>
        <taxon>Pseudomonadota</taxon>
        <taxon>Alphaproteobacteria</taxon>
        <taxon>Rhodobacterales</taxon>
        <taxon>Paracoccaceae</taxon>
        <taxon>Roseinatronobacter</taxon>
    </lineage>
</organism>
<feature type="domain" description="Inner membrane protein YgaP-like transmembrane" evidence="2">
    <location>
        <begin position="2"/>
        <end position="56"/>
    </location>
</feature>
<gene>
    <name evidence="3" type="ORF">BD293_2658</name>
</gene>
<dbReference type="OrthoDB" id="9799383at2"/>
<dbReference type="Gene3D" id="6.10.140.1340">
    <property type="match status" value="1"/>
</dbReference>
<accession>A0A543KFZ8</accession>
<keyword evidence="1" id="KW-1133">Transmembrane helix</keyword>
<reference evidence="3 4" key="1">
    <citation type="submission" date="2019-06" db="EMBL/GenBank/DDBJ databases">
        <title>Genomic Encyclopedia of Archaeal and Bacterial Type Strains, Phase II (KMG-II): from individual species to whole genera.</title>
        <authorList>
            <person name="Goeker M."/>
        </authorList>
    </citation>
    <scope>NUCLEOTIDE SEQUENCE [LARGE SCALE GENOMIC DNA]</scope>
    <source>
        <strain evidence="3 4">DSM 18423</strain>
    </source>
</reference>